<sequence length="142" mass="15685">MYMKKVLLGLFAFSSSIWANQTMNILIQTDNPNSVIKATLADNDTARDFYRSLPLEIRLENYAGVEKIGYDLPKLSTQNSPKGYAGQAGDLTYYAPWGNLAIFTENSHVGYANGLIFFGKITQGLAELKALPDNAKVRITAE</sequence>
<dbReference type="Proteomes" id="UP000276010">
    <property type="component" value="Unassembled WGS sequence"/>
</dbReference>
<dbReference type="InterPro" id="IPR029000">
    <property type="entry name" value="Cyclophilin-like_dom_sf"/>
</dbReference>
<dbReference type="Pfam" id="PF18050">
    <property type="entry name" value="Cyclophil_like2"/>
    <property type="match status" value="1"/>
</dbReference>
<dbReference type="AlphaFoldDB" id="A0A426FK79"/>
<feature type="signal peptide" evidence="1">
    <location>
        <begin position="1"/>
        <end position="19"/>
    </location>
</feature>
<dbReference type="SUPFAM" id="SSF50891">
    <property type="entry name" value="Cyclophilin-like"/>
    <property type="match status" value="1"/>
</dbReference>
<accession>A0A426FK79</accession>
<name>A0A426FK79_BIBTR</name>
<keyword evidence="1" id="KW-0732">Signal</keyword>
<dbReference type="Gene3D" id="2.40.100.20">
    <property type="match status" value="1"/>
</dbReference>
<reference evidence="3 4" key="1">
    <citation type="submission" date="2018-11" db="EMBL/GenBank/DDBJ databases">
        <title>Whole genome sequence of Bibersteinia trehalosi strain OADDL-BT1 an multidrug resistant pathogen isolate.</title>
        <authorList>
            <person name="Couger M."/>
            <person name="Ramachandran A."/>
        </authorList>
    </citation>
    <scope>NUCLEOTIDE SEQUENCE [LARGE SCALE GENOMIC DNA]</scope>
    <source>
        <strain evidence="3 4">OADDL-BT1</strain>
    </source>
</reference>
<dbReference type="InterPro" id="IPR041183">
    <property type="entry name" value="Cyclophilin-like"/>
</dbReference>
<feature type="chain" id="PRO_5019016424" description="Cyclophilin-like domain-containing protein" evidence="1">
    <location>
        <begin position="20"/>
        <end position="142"/>
    </location>
</feature>
<dbReference type="STRING" id="1263831.F543_22490"/>
<comment type="caution">
    <text evidence="3">The sequence shown here is derived from an EMBL/GenBank/DDBJ whole genome shotgun (WGS) entry which is preliminary data.</text>
</comment>
<protein>
    <recommendedName>
        <fullName evidence="2">Cyclophilin-like domain-containing protein</fullName>
    </recommendedName>
</protein>
<evidence type="ECO:0000259" key="2">
    <source>
        <dbReference type="Pfam" id="PF18050"/>
    </source>
</evidence>
<evidence type="ECO:0000256" key="1">
    <source>
        <dbReference type="SAM" id="SignalP"/>
    </source>
</evidence>
<gene>
    <name evidence="3" type="ORF">EIM44_00655</name>
</gene>
<feature type="domain" description="Cyclophilin-like" evidence="2">
    <location>
        <begin position="33"/>
        <end position="139"/>
    </location>
</feature>
<evidence type="ECO:0000313" key="4">
    <source>
        <dbReference type="Proteomes" id="UP000276010"/>
    </source>
</evidence>
<proteinExistence type="predicted"/>
<dbReference type="EMBL" id="RRUC01000004">
    <property type="protein sequence ID" value="RRN05875.1"/>
    <property type="molecule type" value="Genomic_DNA"/>
</dbReference>
<evidence type="ECO:0000313" key="3">
    <source>
        <dbReference type="EMBL" id="RRN05875.1"/>
    </source>
</evidence>
<organism evidence="3 4">
    <name type="scientific">Bibersteinia trehalosi</name>
    <name type="common">Pasteurella trehalosi</name>
    <dbReference type="NCBI Taxonomy" id="47735"/>
    <lineage>
        <taxon>Bacteria</taxon>
        <taxon>Pseudomonadati</taxon>
        <taxon>Pseudomonadota</taxon>
        <taxon>Gammaproteobacteria</taxon>
        <taxon>Pasteurellales</taxon>
        <taxon>Pasteurellaceae</taxon>
        <taxon>Bibersteinia</taxon>
    </lineage>
</organism>